<dbReference type="RefSeq" id="WP_012414468.1">
    <property type="nucleotide sequence ID" value="NC_010644.1"/>
</dbReference>
<dbReference type="HOGENOM" id="CLU_453252_0_0_0"/>
<dbReference type="EMBL" id="CP001055">
    <property type="protein sequence ID" value="ACC97853.1"/>
    <property type="molecule type" value="Genomic_DNA"/>
</dbReference>
<proteinExistence type="predicted"/>
<evidence type="ECO:0000256" key="1">
    <source>
        <dbReference type="SAM" id="MobiDB-lite"/>
    </source>
</evidence>
<feature type="region of interest" description="Disordered" evidence="1">
    <location>
        <begin position="277"/>
        <end position="308"/>
    </location>
</feature>
<reference evidence="2 3" key="1">
    <citation type="journal article" date="2009" name="Appl. Environ. Microbiol.">
        <title>Genomic analysis of 'Elusimicrobium minutum,' the first cultivated representative of the phylum 'Elusimicrobia' (formerly termite group 1).</title>
        <authorList>
            <person name="Herlemann D.P.R."/>
            <person name="Geissinger O."/>
            <person name="Ikeda-Ohtsubo W."/>
            <person name="Kunin V."/>
            <person name="Sun H."/>
            <person name="Lapidus A."/>
            <person name="Hugenholtz P."/>
            <person name="Brune A."/>
        </authorList>
    </citation>
    <scope>NUCLEOTIDE SEQUENCE [LARGE SCALE GENOMIC DNA]</scope>
    <source>
        <strain evidence="2 3">Pei191</strain>
    </source>
</reference>
<gene>
    <name evidence="2" type="ordered locus">Emin_0293</name>
</gene>
<name>B2KBU9_ELUMP</name>
<protein>
    <submittedName>
        <fullName evidence="2">Uncharacterized protein</fullName>
    </submittedName>
</protein>
<accession>B2KBU9</accession>
<sequence length="619" mass="67867">MRLRIKKRKVLFFVAGLAAAGFLLLPVIDKAFSKTIPGSLKKAQPQVASSNPLARAMEFLSSFIDFGNTKKDKQPVVSSPSVNSQKLSNSQKFALGLASIDTNAQRAAMYDGNMPDYADRNIKINFEDYGSAEVKDKDGNWVLVQQKEPDVFSRGMYESDLKKDPLSLIEGRNISDKIAQDNKDKEGLYASALPFSKIFADGAKKGMSAIAKTFDGSSGAMLASSGHGTRPSGYPTVSGSGGLSGFSNAGSGANLSAAGQMGLPSLEKLFADISEKASSSNDRYDSNGRKLSDKEREETKTAERDADYERRRGEAFRLAEAKAIQMLEESAKGQKEVELSEKDITRNAACEEVCYVDSYHPNKDAVQAVQKESVINILNSVLPDFREGLKKGNPAYQQYLNDYITETEKDSSPKGMQPKYVYVLKSSKEDAAGTAEVLEKTGRGIRTDSAFDINAGRQQVEKEIASCTEEECFWVPKVEGYFKDASIAAGGKMRELNVKGSENDEKGYHFLTRSQLQQIVDSDRNTVYVTGSPVTSLSLHKNLNVYALQTFPLDTKYLTGQQKGEEISGVSGEINKKTVEKIELMENEFTSAERQRVQSAIIGLMQQGEKKQNGSTNKK</sequence>
<dbReference type="Proteomes" id="UP000001029">
    <property type="component" value="Chromosome"/>
</dbReference>
<dbReference type="KEGG" id="emi:Emin_0293"/>
<evidence type="ECO:0000313" key="2">
    <source>
        <dbReference type="EMBL" id="ACC97853.1"/>
    </source>
</evidence>
<organism evidence="2 3">
    <name type="scientific">Elusimicrobium minutum (strain Pei191)</name>
    <dbReference type="NCBI Taxonomy" id="445932"/>
    <lineage>
        <taxon>Bacteria</taxon>
        <taxon>Pseudomonadati</taxon>
        <taxon>Elusimicrobiota</taxon>
        <taxon>Elusimicrobia</taxon>
        <taxon>Elusimicrobiales</taxon>
        <taxon>Elusimicrobiaceae</taxon>
        <taxon>Elusimicrobium</taxon>
    </lineage>
</organism>
<feature type="compositionally biased region" description="Basic and acidic residues" evidence="1">
    <location>
        <begin position="282"/>
        <end position="308"/>
    </location>
</feature>
<dbReference type="AlphaFoldDB" id="B2KBU9"/>
<keyword evidence="3" id="KW-1185">Reference proteome</keyword>
<evidence type="ECO:0000313" key="3">
    <source>
        <dbReference type="Proteomes" id="UP000001029"/>
    </source>
</evidence>